<keyword evidence="4" id="KW-1185">Reference proteome</keyword>
<accession>A0A4R6SKG5</accession>
<feature type="compositionally biased region" description="Pro residues" evidence="1">
    <location>
        <begin position="48"/>
        <end position="57"/>
    </location>
</feature>
<evidence type="ECO:0000313" key="3">
    <source>
        <dbReference type="EMBL" id="TDQ04569.1"/>
    </source>
</evidence>
<organism evidence="3 4">
    <name type="scientific">Labedaea rhizosphaerae</name>
    <dbReference type="NCBI Taxonomy" id="598644"/>
    <lineage>
        <taxon>Bacteria</taxon>
        <taxon>Bacillati</taxon>
        <taxon>Actinomycetota</taxon>
        <taxon>Actinomycetes</taxon>
        <taxon>Pseudonocardiales</taxon>
        <taxon>Pseudonocardiaceae</taxon>
        <taxon>Labedaea</taxon>
    </lineage>
</organism>
<dbReference type="EMBL" id="SNXZ01000001">
    <property type="protein sequence ID" value="TDQ04569.1"/>
    <property type="molecule type" value="Genomic_DNA"/>
</dbReference>
<protein>
    <submittedName>
        <fullName evidence="3">Uncharacterized protein</fullName>
    </submittedName>
</protein>
<evidence type="ECO:0000256" key="1">
    <source>
        <dbReference type="SAM" id="MobiDB-lite"/>
    </source>
</evidence>
<keyword evidence="2" id="KW-1133">Transmembrane helix</keyword>
<gene>
    <name evidence="3" type="ORF">EV186_101521</name>
</gene>
<dbReference type="AlphaFoldDB" id="A0A4R6SKG5"/>
<feature type="compositionally biased region" description="Pro residues" evidence="1">
    <location>
        <begin position="64"/>
        <end position="93"/>
    </location>
</feature>
<keyword evidence="2" id="KW-0472">Membrane</keyword>
<dbReference type="Proteomes" id="UP000295444">
    <property type="component" value="Unassembled WGS sequence"/>
</dbReference>
<evidence type="ECO:0000313" key="4">
    <source>
        <dbReference type="Proteomes" id="UP000295444"/>
    </source>
</evidence>
<feature type="transmembrane region" description="Helical" evidence="2">
    <location>
        <begin position="100"/>
        <end position="119"/>
    </location>
</feature>
<reference evidence="3 4" key="1">
    <citation type="submission" date="2019-03" db="EMBL/GenBank/DDBJ databases">
        <title>Genomic Encyclopedia of Type Strains, Phase IV (KMG-IV): sequencing the most valuable type-strain genomes for metagenomic binning, comparative biology and taxonomic classification.</title>
        <authorList>
            <person name="Goeker M."/>
        </authorList>
    </citation>
    <scope>NUCLEOTIDE SEQUENCE [LARGE SCALE GENOMIC DNA]</scope>
    <source>
        <strain evidence="3 4">DSM 45361</strain>
    </source>
</reference>
<feature type="compositionally biased region" description="Pro residues" evidence="1">
    <location>
        <begin position="1"/>
        <end position="40"/>
    </location>
</feature>
<keyword evidence="2" id="KW-0812">Transmembrane</keyword>
<proteinExistence type="predicted"/>
<name>A0A4R6SKG5_LABRH</name>
<dbReference type="RefSeq" id="WP_208115457.1">
    <property type="nucleotide sequence ID" value="NZ_SNXZ01000001.1"/>
</dbReference>
<evidence type="ECO:0000256" key="2">
    <source>
        <dbReference type="SAM" id="Phobius"/>
    </source>
</evidence>
<comment type="caution">
    <text evidence="3">The sequence shown here is derived from an EMBL/GenBank/DDBJ whole genome shotgun (WGS) entry which is preliminary data.</text>
</comment>
<sequence>MTQQYPPQPPPPGGGYGPRPPQQPQQPQQPPYGQQPPPQQPYGQQQPQRPPQQPPYGQPVGGPGTPPGGMPGQQPPQMPGGPVPATPSYPPTPKKSKTRLFVTAGVVLVVIVVAVIYAIQKGKVAPSSANPGDCIKVNSAAANDADVEKIDCTSPDAVYKVGIKLDTATGDCPTDSYIQYMQSGKGDDFSLCLMLNTKEGECFANLTSQDENKKTTRVACTAPDAEGKVTKVINGKADVKACPEDTGLPLDYPEPKPGVTVCVDPVGSGQGS</sequence>
<feature type="region of interest" description="Disordered" evidence="1">
    <location>
        <begin position="1"/>
        <end position="93"/>
    </location>
</feature>